<accession>A0A699XXH8</accession>
<organism evidence="2">
    <name type="scientific">Tanacetum cinerariifolium</name>
    <name type="common">Dalmatian daisy</name>
    <name type="synonym">Chrysanthemum cinerariifolium</name>
    <dbReference type="NCBI Taxonomy" id="118510"/>
    <lineage>
        <taxon>Eukaryota</taxon>
        <taxon>Viridiplantae</taxon>
        <taxon>Streptophyta</taxon>
        <taxon>Embryophyta</taxon>
        <taxon>Tracheophyta</taxon>
        <taxon>Spermatophyta</taxon>
        <taxon>Magnoliopsida</taxon>
        <taxon>eudicotyledons</taxon>
        <taxon>Gunneridae</taxon>
        <taxon>Pentapetalae</taxon>
        <taxon>asterids</taxon>
        <taxon>campanulids</taxon>
        <taxon>Asterales</taxon>
        <taxon>Asteraceae</taxon>
        <taxon>Asteroideae</taxon>
        <taxon>Anthemideae</taxon>
        <taxon>Anthemidinae</taxon>
        <taxon>Tanacetum</taxon>
    </lineage>
</organism>
<name>A0A699XXH8_TANCI</name>
<evidence type="ECO:0000256" key="1">
    <source>
        <dbReference type="SAM" id="MobiDB-lite"/>
    </source>
</evidence>
<feature type="non-terminal residue" evidence="2">
    <location>
        <position position="1"/>
    </location>
</feature>
<dbReference type="EMBL" id="BKCJ012012608">
    <property type="protein sequence ID" value="GFD63983.1"/>
    <property type="molecule type" value="Genomic_DNA"/>
</dbReference>
<gene>
    <name evidence="2" type="ORF">Tci_935952</name>
</gene>
<reference evidence="2" key="1">
    <citation type="journal article" date="2019" name="Sci. Rep.">
        <title>Draft genome of Tanacetum cinerariifolium, the natural source of mosquito coil.</title>
        <authorList>
            <person name="Yamashiro T."/>
            <person name="Shiraishi A."/>
            <person name="Satake H."/>
            <person name="Nakayama K."/>
        </authorList>
    </citation>
    <scope>NUCLEOTIDE SEQUENCE</scope>
</reference>
<feature type="non-terminal residue" evidence="2">
    <location>
        <position position="50"/>
    </location>
</feature>
<evidence type="ECO:0000313" key="2">
    <source>
        <dbReference type="EMBL" id="GFD63983.1"/>
    </source>
</evidence>
<sequence>PTVPAPALYSSVSESDETEPFEEGETAATPPPFRYRVAARISVQPHILMT</sequence>
<comment type="caution">
    <text evidence="2">The sequence shown here is derived from an EMBL/GenBank/DDBJ whole genome shotgun (WGS) entry which is preliminary data.</text>
</comment>
<feature type="region of interest" description="Disordered" evidence="1">
    <location>
        <begin position="1"/>
        <end position="30"/>
    </location>
</feature>
<protein>
    <submittedName>
        <fullName evidence="2">Uncharacterized protein</fullName>
    </submittedName>
</protein>
<dbReference type="AlphaFoldDB" id="A0A699XXH8"/>
<feature type="compositionally biased region" description="Acidic residues" evidence="1">
    <location>
        <begin position="14"/>
        <end position="25"/>
    </location>
</feature>
<proteinExistence type="predicted"/>